<evidence type="ECO:0000313" key="1">
    <source>
        <dbReference type="EMBL" id="MBK1706831.1"/>
    </source>
</evidence>
<accession>A0AAJ0U7N2</accession>
<proteinExistence type="predicted"/>
<reference evidence="1" key="1">
    <citation type="submission" date="2017-08" db="EMBL/GenBank/DDBJ databases">
        <authorList>
            <person name="Imhoff J.F."/>
            <person name="Rahn T."/>
            <person name="Kuenzel S."/>
            <person name="Neulinger S.C."/>
        </authorList>
    </citation>
    <scope>NUCLEOTIDE SEQUENCE</scope>
    <source>
        <strain evidence="1">DSM 11080</strain>
    </source>
</reference>
<keyword evidence="2" id="KW-1185">Reference proteome</keyword>
<reference evidence="1" key="2">
    <citation type="journal article" date="2020" name="Microorganisms">
        <title>Osmotic Adaptation and Compatible Solute Biosynthesis of Phototrophic Bacteria as Revealed from Genome Analyses.</title>
        <authorList>
            <person name="Imhoff J.F."/>
            <person name="Rahn T."/>
            <person name="Kunzel S."/>
            <person name="Keller A."/>
            <person name="Neulinger S.C."/>
        </authorList>
    </citation>
    <scope>NUCLEOTIDE SEQUENCE</scope>
    <source>
        <strain evidence="1">DSM 11080</strain>
    </source>
</reference>
<dbReference type="EMBL" id="NRSJ01000053">
    <property type="protein sequence ID" value="MBK1706831.1"/>
    <property type="molecule type" value="Genomic_DNA"/>
</dbReference>
<gene>
    <name evidence="1" type="ORF">CKO40_20380</name>
</gene>
<name>A0AAJ0U7N2_9GAMM</name>
<dbReference type="AlphaFoldDB" id="A0AAJ0U7N2"/>
<sequence>MLYSLIQQALRAAGVTKTLYIQILDSDQAGVVAACNGYLETPSMSTTASSPSSAWARRTLLRLRAWPPAESAAVHRYRQIRLLCIATGRFGCCASLPADSAAVHRYRQIRLLCIATGRFDRKALNARASG</sequence>
<dbReference type="RefSeq" id="WP_200348333.1">
    <property type="nucleotide sequence ID" value="NZ_NRSJ01000053.1"/>
</dbReference>
<evidence type="ECO:0000313" key="2">
    <source>
        <dbReference type="Proteomes" id="UP001296776"/>
    </source>
</evidence>
<comment type="caution">
    <text evidence="1">The sequence shown here is derived from an EMBL/GenBank/DDBJ whole genome shotgun (WGS) entry which is preliminary data.</text>
</comment>
<protein>
    <submittedName>
        <fullName evidence="1">Uncharacterized protein</fullName>
    </submittedName>
</protein>
<dbReference type="Proteomes" id="UP001296776">
    <property type="component" value="Unassembled WGS sequence"/>
</dbReference>
<organism evidence="1 2">
    <name type="scientific">Halochromatium glycolicum</name>
    <dbReference type="NCBI Taxonomy" id="85075"/>
    <lineage>
        <taxon>Bacteria</taxon>
        <taxon>Pseudomonadati</taxon>
        <taxon>Pseudomonadota</taxon>
        <taxon>Gammaproteobacteria</taxon>
        <taxon>Chromatiales</taxon>
        <taxon>Chromatiaceae</taxon>
        <taxon>Halochromatium</taxon>
    </lineage>
</organism>